<proteinExistence type="predicted"/>
<organism evidence="1">
    <name type="scientific">Magallana gigas</name>
    <name type="common">Pacific oyster</name>
    <name type="synonym">Crassostrea gigas</name>
    <dbReference type="NCBI Taxonomy" id="29159"/>
    <lineage>
        <taxon>Eukaryota</taxon>
        <taxon>Metazoa</taxon>
        <taxon>Spiralia</taxon>
        <taxon>Lophotrochozoa</taxon>
        <taxon>Mollusca</taxon>
        <taxon>Bivalvia</taxon>
        <taxon>Autobranchia</taxon>
        <taxon>Pteriomorphia</taxon>
        <taxon>Ostreida</taxon>
        <taxon>Ostreoidea</taxon>
        <taxon>Ostreidae</taxon>
        <taxon>Magallana</taxon>
    </lineage>
</organism>
<dbReference type="EMBL" id="JH817826">
    <property type="protein sequence ID" value="EKC40107.1"/>
    <property type="molecule type" value="Genomic_DNA"/>
</dbReference>
<protein>
    <submittedName>
        <fullName evidence="1">Uncharacterized protein</fullName>
    </submittedName>
</protein>
<dbReference type="InParanoid" id="K1QTJ7"/>
<accession>K1QTJ7</accession>
<dbReference type="AlphaFoldDB" id="K1QTJ7"/>
<name>K1QTJ7_MAGGI</name>
<gene>
    <name evidence="1" type="ORF">CGI_10026138</name>
</gene>
<sequence>MAVFFLSWSIPFRKCSYRTKRAIVYNLVDDTDSVDQMESIQDPSRNNLHEMPTDIIFRDHHFDTQLRKRVCGKSKVGSVMRTKFVTEGISGCSL</sequence>
<evidence type="ECO:0000313" key="1">
    <source>
        <dbReference type="EMBL" id="EKC40107.1"/>
    </source>
</evidence>
<reference evidence="1" key="1">
    <citation type="journal article" date="2012" name="Nature">
        <title>The oyster genome reveals stress adaptation and complexity of shell formation.</title>
        <authorList>
            <person name="Zhang G."/>
            <person name="Fang X."/>
            <person name="Guo X."/>
            <person name="Li L."/>
            <person name="Luo R."/>
            <person name="Xu F."/>
            <person name="Yang P."/>
            <person name="Zhang L."/>
            <person name="Wang X."/>
            <person name="Qi H."/>
            <person name="Xiong Z."/>
            <person name="Que H."/>
            <person name="Xie Y."/>
            <person name="Holland P.W."/>
            <person name="Paps J."/>
            <person name="Zhu Y."/>
            <person name="Wu F."/>
            <person name="Chen Y."/>
            <person name="Wang J."/>
            <person name="Peng C."/>
            <person name="Meng J."/>
            <person name="Yang L."/>
            <person name="Liu J."/>
            <person name="Wen B."/>
            <person name="Zhang N."/>
            <person name="Huang Z."/>
            <person name="Zhu Q."/>
            <person name="Feng Y."/>
            <person name="Mount A."/>
            <person name="Hedgecock D."/>
            <person name="Xu Z."/>
            <person name="Liu Y."/>
            <person name="Domazet-Loso T."/>
            <person name="Du Y."/>
            <person name="Sun X."/>
            <person name="Zhang S."/>
            <person name="Liu B."/>
            <person name="Cheng P."/>
            <person name="Jiang X."/>
            <person name="Li J."/>
            <person name="Fan D."/>
            <person name="Wang W."/>
            <person name="Fu W."/>
            <person name="Wang T."/>
            <person name="Wang B."/>
            <person name="Zhang J."/>
            <person name="Peng Z."/>
            <person name="Li Y."/>
            <person name="Li N."/>
            <person name="Wang J."/>
            <person name="Chen M."/>
            <person name="He Y."/>
            <person name="Tan F."/>
            <person name="Song X."/>
            <person name="Zheng Q."/>
            <person name="Huang R."/>
            <person name="Yang H."/>
            <person name="Du X."/>
            <person name="Chen L."/>
            <person name="Yang M."/>
            <person name="Gaffney P.M."/>
            <person name="Wang S."/>
            <person name="Luo L."/>
            <person name="She Z."/>
            <person name="Ming Y."/>
            <person name="Huang W."/>
            <person name="Zhang S."/>
            <person name="Huang B."/>
            <person name="Zhang Y."/>
            <person name="Qu T."/>
            <person name="Ni P."/>
            <person name="Miao G."/>
            <person name="Wang J."/>
            <person name="Wang Q."/>
            <person name="Steinberg C.E."/>
            <person name="Wang H."/>
            <person name="Li N."/>
            <person name="Qian L."/>
            <person name="Zhang G."/>
            <person name="Li Y."/>
            <person name="Yang H."/>
            <person name="Liu X."/>
            <person name="Wang J."/>
            <person name="Yin Y."/>
            <person name="Wang J."/>
        </authorList>
    </citation>
    <scope>NUCLEOTIDE SEQUENCE [LARGE SCALE GENOMIC DNA]</scope>
    <source>
        <strain evidence="1">05x7-T-G4-1.051#20</strain>
    </source>
</reference>
<dbReference type="HOGENOM" id="CLU_2388355_0_0_1"/>